<accession>A0A6P8KML6</accession>
<dbReference type="GeneID" id="117144290"/>
<dbReference type="RefSeq" id="XP_033165284.1">
    <property type="nucleotide sequence ID" value="XM_033309393.1"/>
</dbReference>
<organism evidence="2 3">
    <name type="scientific">Drosophila mauritiana</name>
    <name type="common">Fruit fly</name>
    <dbReference type="NCBI Taxonomy" id="7226"/>
    <lineage>
        <taxon>Eukaryota</taxon>
        <taxon>Metazoa</taxon>
        <taxon>Ecdysozoa</taxon>
        <taxon>Arthropoda</taxon>
        <taxon>Hexapoda</taxon>
        <taxon>Insecta</taxon>
        <taxon>Pterygota</taxon>
        <taxon>Neoptera</taxon>
        <taxon>Endopterygota</taxon>
        <taxon>Diptera</taxon>
        <taxon>Brachycera</taxon>
        <taxon>Muscomorpha</taxon>
        <taxon>Ephydroidea</taxon>
        <taxon>Drosophilidae</taxon>
        <taxon>Drosophila</taxon>
        <taxon>Sophophora</taxon>
    </lineage>
</organism>
<sequence>MQGCWALSQDATGRGPHSNAAAMQRQSRDPKSSNPLSHYTERNNSPKLYFHS</sequence>
<dbReference type="AlphaFoldDB" id="A0A6P8KML6"/>
<gene>
    <name evidence="3" type="primary">LOC117144290</name>
</gene>
<evidence type="ECO:0000313" key="2">
    <source>
        <dbReference type="Proteomes" id="UP000515162"/>
    </source>
</evidence>
<feature type="region of interest" description="Disordered" evidence="1">
    <location>
        <begin position="1"/>
        <end position="52"/>
    </location>
</feature>
<protein>
    <submittedName>
        <fullName evidence="3">Uncharacterized protein LOC117144290</fullName>
    </submittedName>
</protein>
<dbReference type="Proteomes" id="UP000515162">
    <property type="component" value="Chromosome 3R"/>
</dbReference>
<name>A0A6P8KML6_DROMA</name>
<evidence type="ECO:0000313" key="3">
    <source>
        <dbReference type="RefSeq" id="XP_033165284.1"/>
    </source>
</evidence>
<reference evidence="3" key="1">
    <citation type="submission" date="2025-08" db="UniProtKB">
        <authorList>
            <consortium name="RefSeq"/>
        </authorList>
    </citation>
    <scope>IDENTIFICATION</scope>
    <source>
        <strain evidence="3">Mau12</strain>
        <tissue evidence="3">Whole Body</tissue>
    </source>
</reference>
<evidence type="ECO:0000256" key="1">
    <source>
        <dbReference type="SAM" id="MobiDB-lite"/>
    </source>
</evidence>
<feature type="compositionally biased region" description="Polar residues" evidence="1">
    <location>
        <begin position="32"/>
        <end position="46"/>
    </location>
</feature>
<keyword evidence="2" id="KW-1185">Reference proteome</keyword>
<proteinExistence type="predicted"/>